<dbReference type="InterPro" id="IPR025157">
    <property type="entry name" value="Hemagglutinin_rpt"/>
</dbReference>
<feature type="compositionally biased region" description="Low complexity" evidence="1">
    <location>
        <begin position="1924"/>
        <end position="1942"/>
    </location>
</feature>
<protein>
    <submittedName>
        <fullName evidence="3">Hemagluttinin repeat protein</fullName>
    </submittedName>
</protein>
<evidence type="ECO:0000313" key="3">
    <source>
        <dbReference type="EMBL" id="BBM35822.1"/>
    </source>
</evidence>
<dbReference type="InterPro" id="IPR011050">
    <property type="entry name" value="Pectin_lyase_fold/virulence"/>
</dbReference>
<sequence length="2333" mass="252369">MKEIRKELNRVIAALLLSLFMSFNIFGAGIEVDPNVPQNVNVDKAPNGVPVINISTPTDKGTSINSFKEFNVDQRGVEILNNTGVGRGHLSGIVNPNPNLRPGQEARTVVFKVTGANRSEIEGYISALSPRPINLFIANENGIYVNGGGFINVNRAALVTGKINIQDGDVVSFTTRDGKVIIGEKGLDISNVERVDIITRTQELAGKIVGQKDVNIILGQNEVNLAGIVTPIITADNKPALSLNGGALGSIYSNGQVNIISTEKGVGVNLKSSVLSENDIRMKINGNADVKEIISKNAEIQTEDLKTDKINANNLNITAKDYENRKEITAQNVNISSTNFKNNELTAGNLTLNTGNAESNKISANSVNITGNNLKTNVMEGQNISLAISNNINNTGNIVAGTLNVSAKDFDNKEIVANNLNLNTSGKIQSNKINSNTSNIKGQDIISNEIETGILKLQGNNIQSNKITGNEVEIKGNNLKTNVIEGKNVDLTVNNNIHNTQNITAGKLKINSSNLINNEINASELNINTGQNIDSNNIRAAKATINATDIKSNKITSNDLKVTGNTFLNNDKVDATSADFNLQNDFTTKGTVSTDKLTVKSNNVVNDGKILSGSANISVKEKVINNDTVNIGKLDVNAKSLENKKDIRTNNLNITTNENTVNTGTITANNVTVNAGSVVNTNKIETESLNIKTRGNTENSGQILSNNLTVSSDNFINKNEISVDKGTITANNVIKNENKINANELTTNSRSLVNEKKIEVGTGTFTTTEDIENKDLLAGNNLKFKGRNLLNSEGKTIFATNKLEADMTGNVVNKKAEILSQNEIDLKADIIDNTVGKIKGTGDVKLTGRKIENVGEVGDLTKYKLYWETWNGKRFDSYADVATPEKGWTIIPRETLSGSTGDKESTFEYFLNNFGGADGVSYIFKELDKVVRQKKYTQQGTIAVNSTEYPVVPLMNKIESEAKTNHAVISGKNITLNAGEELNNTDGIISASEINKIDAPKIVHKVTIDENNPISLTDGAEKLIWWKTSHHGKSRYPVNYERYLVPSSRVGYVAGQPSIIEGKEVLIDKTKIVSERFDSAKGQIIKNAGTQNNVTGKNIEIVKNVSGIQDIKNTGIISVNIGSISGINGVNVNTGINNRNGINIGSLYVPSTDPSSRYVIENRTEFITRGNYYGGDYFLSRMGYVEDWDRVKLLGDAYYDNMLIEQTLTEKLGTRYINGLSGEELTKQLIDNATTAKKDLQLRQGVALTRDQINNLKNDIIWYEYETVNGKKTLVPKIYLSKATIEKLEVDGRSKIYGTEKTIIKASQDFENTGIKIGSKTGITEVTGDRIKNETVTNERAEIVGKKVKVEALTGNIENVGGKIVAVEKVELTAKNGDIINDGKKIKEGYYLDSKNHTEYETVSNIGEISAESVRLETNNYNSTGGALATKNLELQLTGNINENALELKGSDRFGDDKNYQKYKAKEYVGSGIVAEKATGKVGDINLKGSAFVVEDGKGLKVGNVKAESLVNEYDVEKRTKEKGILSKRESLTQSHTEENVSSNFKIGENADIKGTVTGIGSNIYIGDNSYVGGKVTTDSRELHNTYYNEEKKSGFSASAKGTSVSAGYGKSKNTYDEKSTINAKSSLHVGNNTVLNNGASITATDFEHGKIEINNGDVTYGARKDTRDVSTSSKSSYIGVTASVKSPALDRVKQAKEAVDQIKKGDTVGGAVNAVNFVTGTVHGLAGNQGNRQRNYDKNGSVGKQGVKDASANNNFYANIGLDVGFNTSKSETKSHEESAVVTTIKGIDGDSSITYNNVKNINYMGAQAKDTKFIYNDVENINKEAVELHNSYSSNSKGFGISAGATVGYGHKIQTTGNGGSVSVTRSNMNTEETLYQNGRFTNVDEVHNNTKNMRLSGFNQEGGKVTGTIENLVEESKQNISKTTGSSSGVTIGVGSNGVPSSASISGSRTNGNRAYVDNQTTFILGEGSNLTIGKAENTAGIIGVEGNGKLKINEYKGTDLYNHDNLTTTGGSIGVDFGKGGAKVNGIGVNNENHRKEGITRHTVIGNVEIGSATGSPINRDLSKANETTKDTHKSTNINIESQTIEYALNPGKFKEDLGKAKDEIKDIGRAIKESLNDRGDDNRNFLGQLSEGRLQRTIENIGGERLRKSTTQEDISKTLKDTYKDLGYDIEIIFTTPDKAPQLIDEKGKIKAGTAYVGKDGKHTIIINTEAKENQDRAGLIGTITEEGSHVIGKVEGRQRKVPEGSEEKGLESTGRATNDFFNKTYEEGNIPIQTKSDGKDYSKADFGEHVGDEKGACYKGGRILINCKVPPTMADFRILDQEHLKKR</sequence>
<feature type="domain" description="Filamentous haemagglutinin FhaB/tRNA nuclease CdiA-like TPS" evidence="2">
    <location>
        <begin position="46"/>
        <end position="168"/>
    </location>
</feature>
<feature type="region of interest" description="Disordered" evidence="1">
    <location>
        <begin position="1922"/>
        <end position="1952"/>
    </location>
</feature>
<evidence type="ECO:0000313" key="4">
    <source>
        <dbReference type="Proteomes" id="UP000321606"/>
    </source>
</evidence>
<dbReference type="Proteomes" id="UP000321606">
    <property type="component" value="Chromosome"/>
</dbReference>
<dbReference type="GO" id="GO:0003824">
    <property type="term" value="F:catalytic activity"/>
    <property type="evidence" value="ECO:0007669"/>
    <property type="project" value="UniProtKB-ARBA"/>
</dbReference>
<reference evidence="3 4" key="1">
    <citation type="submission" date="2019-07" db="EMBL/GenBank/DDBJ databases">
        <title>Complete Genome Sequence of Leptotrichia goodfellowii Strain JCM 16774.</title>
        <authorList>
            <person name="Watanabe S."/>
            <person name="Cui L."/>
        </authorList>
    </citation>
    <scope>NUCLEOTIDE SEQUENCE [LARGE SCALE GENOMIC DNA]</scope>
    <source>
        <strain evidence="3 4">JCM16774</strain>
    </source>
</reference>
<dbReference type="SMART" id="SM00912">
    <property type="entry name" value="Haemagg_act"/>
    <property type="match status" value="1"/>
</dbReference>
<dbReference type="InterPro" id="IPR010069">
    <property type="entry name" value="CdiA_FHA1_rpt"/>
</dbReference>
<dbReference type="SUPFAM" id="SSF51126">
    <property type="entry name" value="Pectin lyase-like"/>
    <property type="match status" value="1"/>
</dbReference>
<dbReference type="InterPro" id="IPR008638">
    <property type="entry name" value="FhaB/CdiA-like_TPS"/>
</dbReference>
<evidence type="ECO:0000256" key="1">
    <source>
        <dbReference type="SAM" id="MobiDB-lite"/>
    </source>
</evidence>
<dbReference type="KEGG" id="lgo:JCM16774_0752"/>
<evidence type="ECO:0000259" key="2">
    <source>
        <dbReference type="SMART" id="SM00912"/>
    </source>
</evidence>
<dbReference type="Gene3D" id="2.160.20.10">
    <property type="entry name" value="Single-stranded right-handed beta-helix, Pectin lyase-like"/>
    <property type="match status" value="1"/>
</dbReference>
<gene>
    <name evidence="3" type="ORF">JCM16774_0752</name>
</gene>
<dbReference type="EMBL" id="AP019822">
    <property type="protein sequence ID" value="BBM35822.1"/>
    <property type="molecule type" value="Genomic_DNA"/>
</dbReference>
<organism evidence="3 4">
    <name type="scientific">Pseudoleptotrichia goodfellowii</name>
    <dbReference type="NCBI Taxonomy" id="157692"/>
    <lineage>
        <taxon>Bacteria</taxon>
        <taxon>Fusobacteriati</taxon>
        <taxon>Fusobacteriota</taxon>
        <taxon>Fusobacteriia</taxon>
        <taxon>Fusobacteriales</taxon>
        <taxon>Leptotrichiaceae</taxon>
        <taxon>Pseudoleptotrichia</taxon>
    </lineage>
</organism>
<feature type="compositionally biased region" description="Polar residues" evidence="1">
    <location>
        <begin position="1943"/>
        <end position="1952"/>
    </location>
</feature>
<accession>A0A510J935</accession>
<dbReference type="STRING" id="714315.GCA_000516535_00747"/>
<dbReference type="NCBIfam" id="TIGR01731">
    <property type="entry name" value="fil_hemag_20aa"/>
    <property type="match status" value="2"/>
</dbReference>
<dbReference type="Pfam" id="PF13332">
    <property type="entry name" value="Fil_haemagg_2"/>
    <property type="match status" value="1"/>
</dbReference>
<dbReference type="InterPro" id="IPR012334">
    <property type="entry name" value="Pectin_lyas_fold"/>
</dbReference>
<name>A0A510J935_9FUSO</name>
<dbReference type="Pfam" id="PF05860">
    <property type="entry name" value="TPS"/>
    <property type="match status" value="1"/>
</dbReference>
<dbReference type="RefSeq" id="WP_172966386.1">
    <property type="nucleotide sequence ID" value="NZ_AP019822.1"/>
</dbReference>
<proteinExistence type="predicted"/>